<comment type="caution">
    <text evidence="1">The sequence shown here is derived from an EMBL/GenBank/DDBJ whole genome shotgun (WGS) entry which is preliminary data.</text>
</comment>
<reference evidence="1" key="1">
    <citation type="submission" date="2020-10" db="EMBL/GenBank/DDBJ databases">
        <authorList>
            <person name="Lu T."/>
            <person name="Wang Q."/>
            <person name="Han X."/>
        </authorList>
    </citation>
    <scope>NUCLEOTIDE SEQUENCE</scope>
    <source>
        <strain evidence="1">WQ 366</strain>
    </source>
</reference>
<organism evidence="1 2">
    <name type="scientific">Sphingobacterium bovistauri</name>
    <dbReference type="NCBI Taxonomy" id="2781959"/>
    <lineage>
        <taxon>Bacteria</taxon>
        <taxon>Pseudomonadati</taxon>
        <taxon>Bacteroidota</taxon>
        <taxon>Sphingobacteriia</taxon>
        <taxon>Sphingobacteriales</taxon>
        <taxon>Sphingobacteriaceae</taxon>
        <taxon>Sphingobacterium</taxon>
    </lineage>
</organism>
<name>A0ABS7Z2M1_9SPHI</name>
<evidence type="ECO:0000313" key="2">
    <source>
        <dbReference type="Proteomes" id="UP001165302"/>
    </source>
</evidence>
<accession>A0ABS7Z2M1</accession>
<dbReference type="RefSeq" id="WP_225551035.1">
    <property type="nucleotide sequence ID" value="NZ_JADEYP010000001.1"/>
</dbReference>
<proteinExistence type="predicted"/>
<gene>
    <name evidence="1" type="ORF">IPZ78_00895</name>
</gene>
<protein>
    <submittedName>
        <fullName evidence="1">Uncharacterized protein</fullName>
    </submittedName>
</protein>
<dbReference type="Proteomes" id="UP001165302">
    <property type="component" value="Unassembled WGS sequence"/>
</dbReference>
<keyword evidence="2" id="KW-1185">Reference proteome</keyword>
<sequence length="90" mass="10471">MAIEKNPYQLFTLEILNNWKRQNVSYIKVEELSTTNNITFFELIPDSELVDGGDTDILYPIDSEDVDDMLLPSKTARFLVHDIYLDELDD</sequence>
<dbReference type="EMBL" id="JADEYP010000001">
    <property type="protein sequence ID" value="MCA5003701.1"/>
    <property type="molecule type" value="Genomic_DNA"/>
</dbReference>
<evidence type="ECO:0000313" key="1">
    <source>
        <dbReference type="EMBL" id="MCA5003701.1"/>
    </source>
</evidence>